<accession>A0A1J5RLJ2</accession>
<dbReference type="SUPFAM" id="SSF53901">
    <property type="entry name" value="Thiolase-like"/>
    <property type="match status" value="2"/>
</dbReference>
<evidence type="ECO:0000313" key="7">
    <source>
        <dbReference type="EMBL" id="OIQ96593.1"/>
    </source>
</evidence>
<dbReference type="InterPro" id="IPR020616">
    <property type="entry name" value="Thiolase_N"/>
</dbReference>
<reference evidence="7" key="1">
    <citation type="submission" date="2016-10" db="EMBL/GenBank/DDBJ databases">
        <title>Sequence of Gallionella enrichment culture.</title>
        <authorList>
            <person name="Poehlein A."/>
            <person name="Muehling M."/>
            <person name="Daniel R."/>
        </authorList>
    </citation>
    <scope>NUCLEOTIDE SEQUENCE</scope>
</reference>
<evidence type="ECO:0000256" key="2">
    <source>
        <dbReference type="ARBA" id="ARBA00010982"/>
    </source>
</evidence>
<protein>
    <submittedName>
        <fullName evidence="7">3-ketoacyl-CoA thiolase</fullName>
        <ecNumber evidence="7">2.3.1.16</ecNumber>
    </submittedName>
</protein>
<dbReference type="InterPro" id="IPR020613">
    <property type="entry name" value="Thiolase_CS"/>
</dbReference>
<dbReference type="GO" id="GO:0005737">
    <property type="term" value="C:cytoplasm"/>
    <property type="evidence" value="ECO:0007669"/>
    <property type="project" value="UniProtKB-ARBA"/>
</dbReference>
<feature type="domain" description="Thiolase N-terminal" evidence="5">
    <location>
        <begin position="4"/>
        <end position="242"/>
    </location>
</feature>
<dbReference type="PANTHER" id="PTHR43853">
    <property type="entry name" value="3-KETOACYL-COA THIOLASE, PEROXISOMAL"/>
    <property type="match status" value="1"/>
</dbReference>
<sequence>MKTVVIAGYARSPFTPAKKGALTTVRPDDLAAATVRALIERSKVRPEDIEDLILGCAFPEGEQGLNMARLVALNAGLPLTVGGQTINRFCGSSMQSIHAAAGAIQMGAGEVFVCAGVESMSRVPMMGYNPLPNPALYAANPGAYIGMGDTAENVAREWGISRAEQEAFAVESHKKAAAAQAAGRLADEIVAIGAVREDGCVRADTTAESLAGLKPAFSEQGSVTAGTSSPLTDGASATLVCSLDYAEKHGLEPLAKIASIAISGCRPDIMGIGPVGASTKALARAGISVADLGVVELNEAFAAQAIACIRDLKIPSEIINLDGGAIALGHPLGATGARITGKAAALLKREGKRYALASQCIGGGQGIATVLEAL</sequence>
<dbReference type="NCBIfam" id="TIGR01930">
    <property type="entry name" value="AcCoA-C-Actrans"/>
    <property type="match status" value="1"/>
</dbReference>
<feature type="domain" description="Thiolase C-terminal" evidence="6">
    <location>
        <begin position="252"/>
        <end position="372"/>
    </location>
</feature>
<dbReference type="GO" id="GO:0006635">
    <property type="term" value="P:fatty acid beta-oxidation"/>
    <property type="evidence" value="ECO:0007669"/>
    <property type="project" value="TreeGrafter"/>
</dbReference>
<dbReference type="InterPro" id="IPR020615">
    <property type="entry name" value="Thiolase_acyl_enz_int_AS"/>
</dbReference>
<dbReference type="GO" id="GO:0003988">
    <property type="term" value="F:acetyl-CoA C-acyltransferase activity"/>
    <property type="evidence" value="ECO:0007669"/>
    <property type="project" value="UniProtKB-EC"/>
</dbReference>
<dbReference type="PROSITE" id="PS00737">
    <property type="entry name" value="THIOLASE_2"/>
    <property type="match status" value="1"/>
</dbReference>
<evidence type="ECO:0000259" key="6">
    <source>
        <dbReference type="Pfam" id="PF02803"/>
    </source>
</evidence>
<dbReference type="AlphaFoldDB" id="A0A1J5RLJ2"/>
<dbReference type="Pfam" id="PF02803">
    <property type="entry name" value="Thiolase_C"/>
    <property type="match status" value="1"/>
</dbReference>
<dbReference type="PIRSF" id="PIRSF000429">
    <property type="entry name" value="Ac-CoA_Ac_transf"/>
    <property type="match status" value="1"/>
</dbReference>
<dbReference type="EC" id="2.3.1.16" evidence="7"/>
<dbReference type="Gene3D" id="3.40.47.10">
    <property type="match status" value="1"/>
</dbReference>
<name>A0A1J5RLJ2_9ZZZZ</name>
<dbReference type="Pfam" id="PF00108">
    <property type="entry name" value="Thiolase_N"/>
    <property type="match status" value="1"/>
</dbReference>
<dbReference type="InterPro" id="IPR020617">
    <property type="entry name" value="Thiolase_C"/>
</dbReference>
<dbReference type="InterPro" id="IPR002155">
    <property type="entry name" value="Thiolase"/>
</dbReference>
<comment type="caution">
    <text evidence="7">The sequence shown here is derived from an EMBL/GenBank/DDBJ whole genome shotgun (WGS) entry which is preliminary data.</text>
</comment>
<evidence type="ECO:0000256" key="3">
    <source>
        <dbReference type="ARBA" id="ARBA00022679"/>
    </source>
</evidence>
<evidence type="ECO:0000259" key="5">
    <source>
        <dbReference type="Pfam" id="PF00108"/>
    </source>
</evidence>
<comment type="pathway">
    <text evidence="1">Lipid metabolism.</text>
</comment>
<dbReference type="EMBL" id="MLJW01000146">
    <property type="protein sequence ID" value="OIQ96593.1"/>
    <property type="molecule type" value="Genomic_DNA"/>
</dbReference>
<dbReference type="FunFam" id="3.40.47.10:FF:000010">
    <property type="entry name" value="Acetyl-CoA acetyltransferase (Thiolase)"/>
    <property type="match status" value="1"/>
</dbReference>
<dbReference type="PROSITE" id="PS00098">
    <property type="entry name" value="THIOLASE_1"/>
    <property type="match status" value="1"/>
</dbReference>
<proteinExistence type="inferred from homology"/>
<keyword evidence="4 7" id="KW-0012">Acyltransferase</keyword>
<dbReference type="InterPro" id="IPR050215">
    <property type="entry name" value="Thiolase-like_sf_Thiolase"/>
</dbReference>
<evidence type="ECO:0000256" key="4">
    <source>
        <dbReference type="ARBA" id="ARBA00023315"/>
    </source>
</evidence>
<dbReference type="InterPro" id="IPR016039">
    <property type="entry name" value="Thiolase-like"/>
</dbReference>
<keyword evidence="3 7" id="KW-0808">Transferase</keyword>
<dbReference type="PANTHER" id="PTHR43853:SF21">
    <property type="entry name" value="STEROID 3-KETOACYL-COA THIOLASE"/>
    <property type="match status" value="1"/>
</dbReference>
<dbReference type="GO" id="GO:0010124">
    <property type="term" value="P:phenylacetate catabolic process"/>
    <property type="evidence" value="ECO:0007669"/>
    <property type="project" value="TreeGrafter"/>
</dbReference>
<evidence type="ECO:0000256" key="1">
    <source>
        <dbReference type="ARBA" id="ARBA00005189"/>
    </source>
</evidence>
<dbReference type="CDD" id="cd00751">
    <property type="entry name" value="thiolase"/>
    <property type="match status" value="1"/>
</dbReference>
<organism evidence="7">
    <name type="scientific">mine drainage metagenome</name>
    <dbReference type="NCBI Taxonomy" id="410659"/>
    <lineage>
        <taxon>unclassified sequences</taxon>
        <taxon>metagenomes</taxon>
        <taxon>ecological metagenomes</taxon>
    </lineage>
</organism>
<gene>
    <name evidence="7" type="primary">fadA_7</name>
    <name evidence="7" type="ORF">GALL_214190</name>
</gene>
<comment type="similarity">
    <text evidence="2">Belongs to the thiolase-like superfamily. Thiolase family.</text>
</comment>